<dbReference type="AlphaFoldDB" id="E2C4B4"/>
<gene>
    <name evidence="1" type="ORF">EAI_12688</name>
</gene>
<dbReference type="OrthoDB" id="7554863at2759"/>
<accession>E2C4B4</accession>
<dbReference type="InParanoid" id="E2C4B4"/>
<dbReference type="EMBL" id="GL452440">
    <property type="protein sequence ID" value="EFN77209.1"/>
    <property type="molecule type" value="Genomic_DNA"/>
</dbReference>
<sequence length="300" mass="32816">MHCCRSLVRVFPGFAHQTISTGSLPSFTSFNTGSLLPSVHSSYPTSYTANYHQSLSSIPVKTVDHHVQVQVPQPYPVPVTKHVSYPVPFPHAVEVPKAYHVRVPYPVQVTVDQPYPVEVPRPVPYPVPQYIRTSLPQPQLRLQQQHHVVDTVKANPIQSFFENTASTFQDTIGNLPSFTNPFQNFPNPLENFSSLFENFQIPSIPSLPSLPSFTPSQSTQAPSAPVAPVVPVAPAAPTASGSESNGASLSLPTANDAVTIENPIKESIRKPIITPIQPYSAKSTQKEYVQPIDDNGGYVY</sequence>
<dbReference type="OMA" id="HINVKAN"/>
<keyword evidence="2" id="KW-1185">Reference proteome</keyword>
<organism evidence="2">
    <name type="scientific">Harpegnathos saltator</name>
    <name type="common">Jerdon's jumping ant</name>
    <dbReference type="NCBI Taxonomy" id="610380"/>
    <lineage>
        <taxon>Eukaryota</taxon>
        <taxon>Metazoa</taxon>
        <taxon>Ecdysozoa</taxon>
        <taxon>Arthropoda</taxon>
        <taxon>Hexapoda</taxon>
        <taxon>Insecta</taxon>
        <taxon>Pterygota</taxon>
        <taxon>Neoptera</taxon>
        <taxon>Endopterygota</taxon>
        <taxon>Hymenoptera</taxon>
        <taxon>Apocrita</taxon>
        <taxon>Aculeata</taxon>
        <taxon>Formicoidea</taxon>
        <taxon>Formicidae</taxon>
        <taxon>Ponerinae</taxon>
        <taxon>Ponerini</taxon>
        <taxon>Harpegnathos</taxon>
    </lineage>
</organism>
<evidence type="ECO:0000313" key="1">
    <source>
        <dbReference type="EMBL" id="EFN77209.1"/>
    </source>
</evidence>
<dbReference type="Proteomes" id="UP000008237">
    <property type="component" value="Unassembled WGS sequence"/>
</dbReference>
<protein>
    <recommendedName>
        <fullName evidence="3">Zinc finger protein 512B</fullName>
    </recommendedName>
</protein>
<proteinExistence type="predicted"/>
<evidence type="ECO:0008006" key="3">
    <source>
        <dbReference type="Google" id="ProtNLM"/>
    </source>
</evidence>
<dbReference type="PANTHER" id="PTHR47771">
    <property type="entry name" value="LD27203P-RELATED"/>
    <property type="match status" value="1"/>
</dbReference>
<name>E2C4B4_HARSA</name>
<evidence type="ECO:0000313" key="2">
    <source>
        <dbReference type="Proteomes" id="UP000008237"/>
    </source>
</evidence>
<reference evidence="1 2" key="1">
    <citation type="journal article" date="2010" name="Science">
        <title>Genomic comparison of the ants Camponotus floridanus and Harpegnathos saltator.</title>
        <authorList>
            <person name="Bonasio R."/>
            <person name="Zhang G."/>
            <person name="Ye C."/>
            <person name="Mutti N.S."/>
            <person name="Fang X."/>
            <person name="Qin N."/>
            <person name="Donahue G."/>
            <person name="Yang P."/>
            <person name="Li Q."/>
            <person name="Li C."/>
            <person name="Zhang P."/>
            <person name="Huang Z."/>
            <person name="Berger S.L."/>
            <person name="Reinberg D."/>
            <person name="Wang J."/>
            <person name="Liebig J."/>
        </authorList>
    </citation>
    <scope>NUCLEOTIDE SEQUENCE [LARGE SCALE GENOMIC DNA]</scope>
    <source>
        <strain evidence="1 2">R22 G/1</strain>
    </source>
</reference>
<dbReference type="PANTHER" id="PTHR47771:SF14">
    <property type="entry name" value="RH73259P"/>
    <property type="match status" value="1"/>
</dbReference>